<dbReference type="OMA" id="NPGHYEQ"/>
<feature type="signal peptide" evidence="1">
    <location>
        <begin position="1"/>
        <end position="22"/>
    </location>
</feature>
<keyword evidence="1" id="KW-0732">Signal</keyword>
<dbReference type="InterPro" id="IPR014044">
    <property type="entry name" value="CAP_dom"/>
</dbReference>
<dbReference type="SUPFAM" id="SSF55797">
    <property type="entry name" value="PR-1-like"/>
    <property type="match status" value="1"/>
</dbReference>
<dbReference type="InParanoid" id="A5DTN1"/>
<dbReference type="EMBL" id="CH981524">
    <property type="protein sequence ID" value="EDK42539.1"/>
    <property type="molecule type" value="Genomic_DNA"/>
</dbReference>
<dbReference type="Pfam" id="PF00188">
    <property type="entry name" value="CAP"/>
    <property type="match status" value="1"/>
</dbReference>
<dbReference type="VEuPathDB" id="FungiDB:LELG_00717"/>
<dbReference type="eggNOG" id="KOG3017">
    <property type="taxonomic scope" value="Eukaryota"/>
</dbReference>
<dbReference type="SMART" id="SM00198">
    <property type="entry name" value="SCP"/>
    <property type="match status" value="1"/>
</dbReference>
<dbReference type="AlphaFoldDB" id="A5DTN1"/>
<dbReference type="PANTHER" id="PTHR10334">
    <property type="entry name" value="CYSTEINE-RICH SECRETORY PROTEIN-RELATED"/>
    <property type="match status" value="1"/>
</dbReference>
<sequence length="190" mass="22015">MYSFLSLTCFLHLTLTFCSTSAMVLHEWVLHIPQTSRHYYTFEIDLYDGPYYMNETFSKLMLEEHNKLREIHGAQKLRWSTDMFEFASQYALKYNCSGILEHSGARVGENLAYGYSPQEAIQAWYEEGETYPYGTEEVYNHFTAIVWNNTESMGCAYKQCANAGLYITCNYDPPGNVINHSSRNVFPPLI</sequence>
<feature type="domain" description="SCP" evidence="2">
    <location>
        <begin position="56"/>
        <end position="179"/>
    </location>
</feature>
<dbReference type="CDD" id="cd05384">
    <property type="entry name" value="CAP_PRY1-like"/>
    <property type="match status" value="1"/>
</dbReference>
<evidence type="ECO:0000256" key="1">
    <source>
        <dbReference type="SAM" id="SignalP"/>
    </source>
</evidence>
<dbReference type="GeneID" id="5235381"/>
<dbReference type="Gene3D" id="3.40.33.10">
    <property type="entry name" value="CAP"/>
    <property type="match status" value="1"/>
</dbReference>
<dbReference type="InterPro" id="IPR018244">
    <property type="entry name" value="Allrgn_V5/Tpx1_CS"/>
</dbReference>
<keyword evidence="4" id="KW-1185">Reference proteome</keyword>
<reference evidence="3 4" key="1">
    <citation type="journal article" date="2009" name="Nature">
        <title>Evolution of pathogenicity and sexual reproduction in eight Candida genomes.</title>
        <authorList>
            <person name="Butler G."/>
            <person name="Rasmussen M.D."/>
            <person name="Lin M.F."/>
            <person name="Santos M.A."/>
            <person name="Sakthikumar S."/>
            <person name="Munro C.A."/>
            <person name="Rheinbay E."/>
            <person name="Grabherr M."/>
            <person name="Forche A."/>
            <person name="Reedy J.L."/>
            <person name="Agrafioti I."/>
            <person name="Arnaud M.B."/>
            <person name="Bates S."/>
            <person name="Brown A.J."/>
            <person name="Brunke S."/>
            <person name="Costanzo M.C."/>
            <person name="Fitzpatrick D.A."/>
            <person name="de Groot P.W."/>
            <person name="Harris D."/>
            <person name="Hoyer L.L."/>
            <person name="Hube B."/>
            <person name="Klis F.M."/>
            <person name="Kodira C."/>
            <person name="Lennard N."/>
            <person name="Logue M.E."/>
            <person name="Martin R."/>
            <person name="Neiman A.M."/>
            <person name="Nikolaou E."/>
            <person name="Quail M.A."/>
            <person name="Quinn J."/>
            <person name="Santos M.C."/>
            <person name="Schmitzberger F.F."/>
            <person name="Sherlock G."/>
            <person name="Shah P."/>
            <person name="Silverstein K.A."/>
            <person name="Skrzypek M.S."/>
            <person name="Soll D."/>
            <person name="Staggs R."/>
            <person name="Stansfield I."/>
            <person name="Stumpf M.P."/>
            <person name="Sudbery P.E."/>
            <person name="Srikantha T."/>
            <person name="Zeng Q."/>
            <person name="Berman J."/>
            <person name="Berriman M."/>
            <person name="Heitman J."/>
            <person name="Gow N.A."/>
            <person name="Lorenz M.C."/>
            <person name="Birren B.W."/>
            <person name="Kellis M."/>
            <person name="Cuomo C.A."/>
        </authorList>
    </citation>
    <scope>NUCLEOTIDE SEQUENCE [LARGE SCALE GENOMIC DNA]</scope>
    <source>
        <strain evidence="4">ATCC 11503 / BCRC 21390 / CBS 2605 / JCM 1781 / NBRC 1676 / NRRL YB-4239</strain>
    </source>
</reference>
<gene>
    <name evidence="3" type="ORF">LELG_00717</name>
</gene>
<feature type="chain" id="PRO_5002681290" description="SCP domain-containing protein" evidence="1">
    <location>
        <begin position="23"/>
        <end position="190"/>
    </location>
</feature>
<evidence type="ECO:0000313" key="3">
    <source>
        <dbReference type="EMBL" id="EDK42539.1"/>
    </source>
</evidence>
<name>A5DTN1_LODEL</name>
<proteinExistence type="predicted"/>
<evidence type="ECO:0000313" key="4">
    <source>
        <dbReference type="Proteomes" id="UP000001996"/>
    </source>
</evidence>
<organism evidence="3 4">
    <name type="scientific">Lodderomyces elongisporus (strain ATCC 11503 / CBS 2605 / JCM 1781 / NBRC 1676 / NRRL YB-4239)</name>
    <name type="common">Yeast</name>
    <name type="synonym">Saccharomyces elongisporus</name>
    <dbReference type="NCBI Taxonomy" id="379508"/>
    <lineage>
        <taxon>Eukaryota</taxon>
        <taxon>Fungi</taxon>
        <taxon>Dikarya</taxon>
        <taxon>Ascomycota</taxon>
        <taxon>Saccharomycotina</taxon>
        <taxon>Pichiomycetes</taxon>
        <taxon>Debaryomycetaceae</taxon>
        <taxon>Candida/Lodderomyces clade</taxon>
        <taxon>Lodderomyces</taxon>
    </lineage>
</organism>
<dbReference type="InterPro" id="IPR035940">
    <property type="entry name" value="CAP_sf"/>
</dbReference>
<dbReference type="GO" id="GO:0005576">
    <property type="term" value="C:extracellular region"/>
    <property type="evidence" value="ECO:0007669"/>
    <property type="project" value="InterPro"/>
</dbReference>
<dbReference type="OrthoDB" id="337038at2759"/>
<dbReference type="HOGENOM" id="CLU_035730_6_4_1"/>
<dbReference type="Proteomes" id="UP000001996">
    <property type="component" value="Unassembled WGS sequence"/>
</dbReference>
<dbReference type="PRINTS" id="PR00837">
    <property type="entry name" value="V5TPXLIKE"/>
</dbReference>
<evidence type="ECO:0000259" key="2">
    <source>
        <dbReference type="SMART" id="SM00198"/>
    </source>
</evidence>
<protein>
    <recommendedName>
        <fullName evidence="2">SCP domain-containing protein</fullName>
    </recommendedName>
</protein>
<dbReference type="InterPro" id="IPR001283">
    <property type="entry name" value="CRISP-related"/>
</dbReference>
<dbReference type="PROSITE" id="PS01010">
    <property type="entry name" value="CRISP_2"/>
    <property type="match status" value="1"/>
</dbReference>
<dbReference type="KEGG" id="lel:PVL30_000691"/>
<accession>A5DTN1</accession>